<dbReference type="RefSeq" id="WP_118473683.1">
    <property type="nucleotide sequence ID" value="NZ_JAJDKX010000007.1"/>
</dbReference>
<gene>
    <name evidence="1" type="ORF">NE542_03360</name>
</gene>
<comment type="caution">
    <text evidence="1">The sequence shown here is derived from an EMBL/GenBank/DDBJ whole genome shotgun (WGS) entry which is preliminary data.</text>
</comment>
<dbReference type="Proteomes" id="UP001204814">
    <property type="component" value="Unassembled WGS sequence"/>
</dbReference>
<dbReference type="EMBL" id="JANGBO010000001">
    <property type="protein sequence ID" value="MCQ5060874.1"/>
    <property type="molecule type" value="Genomic_DNA"/>
</dbReference>
<evidence type="ECO:0000313" key="1">
    <source>
        <dbReference type="EMBL" id="MCQ5060874.1"/>
    </source>
</evidence>
<organism evidence="1 2">
    <name type="scientific">Faecalibacillus intestinalis</name>
    <dbReference type="NCBI Taxonomy" id="1982626"/>
    <lineage>
        <taxon>Bacteria</taxon>
        <taxon>Bacillati</taxon>
        <taxon>Bacillota</taxon>
        <taxon>Erysipelotrichia</taxon>
        <taxon>Erysipelotrichales</taxon>
        <taxon>Coprobacillaceae</taxon>
        <taxon>Faecalibacillus</taxon>
    </lineage>
</organism>
<protein>
    <submittedName>
        <fullName evidence="1">Uncharacterized protein</fullName>
    </submittedName>
</protein>
<sequence length="142" mass="15581">MDEIVENWVKDGSGISNESPKGLVFNQAPGGYKYGAGGGGMYWGTSSSTTGSVSMGVSMNSKTISFSVSYAPGSRYESSGHFKTCPASLCNKYVKLYSTTRYKVTKYKVYQKNKYSSGQGTFVRNEYVPTPYSYAFYWIAVS</sequence>
<accession>A0AAP2XLR3</accession>
<dbReference type="AlphaFoldDB" id="A0AAP2XLR3"/>
<reference evidence="1" key="1">
    <citation type="submission" date="2022-06" db="EMBL/GenBank/DDBJ databases">
        <title>Isolation of gut microbiota from human fecal samples.</title>
        <authorList>
            <person name="Pamer E.G."/>
            <person name="Barat B."/>
            <person name="Waligurski E."/>
            <person name="Medina S."/>
            <person name="Paddock L."/>
            <person name="Mostad J."/>
        </authorList>
    </citation>
    <scope>NUCLEOTIDE SEQUENCE</scope>
    <source>
        <strain evidence="1">DFI.6.24</strain>
    </source>
</reference>
<proteinExistence type="predicted"/>
<name>A0AAP2XLR3_9FIRM</name>
<evidence type="ECO:0000313" key="2">
    <source>
        <dbReference type="Proteomes" id="UP001204814"/>
    </source>
</evidence>